<proteinExistence type="inferred from homology"/>
<dbReference type="GO" id="GO:0003677">
    <property type="term" value="F:DNA binding"/>
    <property type="evidence" value="ECO:0007669"/>
    <property type="project" value="InterPro"/>
</dbReference>
<comment type="catalytic activity">
    <reaction evidence="8">
        <text>DNA(n) + a 2'-deoxyribonucleoside 5'-triphosphate = DNA(n+1) + diphosphate</text>
        <dbReference type="Rhea" id="RHEA:22508"/>
        <dbReference type="Rhea" id="RHEA-COMP:17339"/>
        <dbReference type="Rhea" id="RHEA-COMP:17340"/>
        <dbReference type="ChEBI" id="CHEBI:33019"/>
        <dbReference type="ChEBI" id="CHEBI:61560"/>
        <dbReference type="ChEBI" id="CHEBI:173112"/>
        <dbReference type="EC" id="2.7.7.7"/>
    </reaction>
</comment>
<evidence type="ECO:0000313" key="11">
    <source>
        <dbReference type="EMBL" id="VYS95581.1"/>
    </source>
</evidence>
<evidence type="ECO:0000256" key="7">
    <source>
        <dbReference type="ARBA" id="ARBA00034754"/>
    </source>
</evidence>
<dbReference type="GO" id="GO:0003887">
    <property type="term" value="F:DNA-directed DNA polymerase activity"/>
    <property type="evidence" value="ECO:0007669"/>
    <property type="project" value="UniProtKB-KW"/>
</dbReference>
<keyword evidence="3" id="KW-0808">Transferase</keyword>
<comment type="similarity">
    <text evidence="7">Belongs to the DNA polymerase HolA subunit family.</text>
</comment>
<dbReference type="PANTHER" id="PTHR34388:SF1">
    <property type="entry name" value="DNA POLYMERASE III SUBUNIT DELTA"/>
    <property type="match status" value="1"/>
</dbReference>
<dbReference type="Pfam" id="PF06144">
    <property type="entry name" value="DNA_pol3_delta"/>
    <property type="match status" value="1"/>
</dbReference>
<evidence type="ECO:0000256" key="6">
    <source>
        <dbReference type="ARBA" id="ARBA00022932"/>
    </source>
</evidence>
<dbReference type="GO" id="GO:0009360">
    <property type="term" value="C:DNA polymerase III complex"/>
    <property type="evidence" value="ECO:0007669"/>
    <property type="project" value="InterPro"/>
</dbReference>
<sequence length="357" mass="39815">MAAYGSKSAYEGEERLLADLKSGQFKRVYLLFGEEDYLKEYYFNKLVGKIVDPAFASFNLTRLDGKKFSADALFEAAEALPLMAPLRCVAVDDLEPEKFSPTEAKKMEQLLSDPPESCVILLRLAAKKPDPKKSARVKNLIAQVSKVGAVVELAPRDRTKVIRFAVARCDKEGCILSPQLAGYLVDRCSQDMWLLSGEIAKLCAYVGGGEITKEAIDKVTTQAVDAGIYDLSRMILKGDYAGSLAILSDLFYLREEPTVILATLSYTFVDLYRAKIAREAGVDSGRIAEDFGYRGREFRVKNALRDSARYSVEFLRKALSLLEEADYRLKSSRADSRLIVEQAVTELFYTLQKEGSH</sequence>
<dbReference type="SUPFAM" id="SSF52540">
    <property type="entry name" value="P-loop containing nucleoside triphosphate hydrolases"/>
    <property type="match status" value="1"/>
</dbReference>
<dbReference type="InterPro" id="IPR048466">
    <property type="entry name" value="DNA_pol3_delta-like_C"/>
</dbReference>
<dbReference type="SUPFAM" id="SSF48019">
    <property type="entry name" value="post-AAA+ oligomerization domain-like"/>
    <property type="match status" value="1"/>
</dbReference>
<dbReference type="NCBIfam" id="TIGR01128">
    <property type="entry name" value="holA"/>
    <property type="match status" value="1"/>
</dbReference>
<name>A0A6N2STJ7_9FIRM</name>
<gene>
    <name evidence="11" type="ORF">AULFYP135_01062</name>
</gene>
<dbReference type="InterPro" id="IPR010372">
    <property type="entry name" value="DNA_pol3_delta_N"/>
</dbReference>
<dbReference type="InterPro" id="IPR005790">
    <property type="entry name" value="DNA_polIII_delta"/>
</dbReference>
<evidence type="ECO:0000256" key="2">
    <source>
        <dbReference type="ARBA" id="ARBA00017703"/>
    </source>
</evidence>
<evidence type="ECO:0000256" key="4">
    <source>
        <dbReference type="ARBA" id="ARBA00022695"/>
    </source>
</evidence>
<organism evidence="11">
    <name type="scientific">uncultured Anaerotruncus sp</name>
    <dbReference type="NCBI Taxonomy" id="905011"/>
    <lineage>
        <taxon>Bacteria</taxon>
        <taxon>Bacillati</taxon>
        <taxon>Bacillota</taxon>
        <taxon>Clostridia</taxon>
        <taxon>Eubacteriales</taxon>
        <taxon>Oscillospiraceae</taxon>
        <taxon>Anaerotruncus</taxon>
        <taxon>environmental samples</taxon>
    </lineage>
</organism>
<reference evidence="11" key="1">
    <citation type="submission" date="2019-11" db="EMBL/GenBank/DDBJ databases">
        <authorList>
            <person name="Feng L."/>
        </authorList>
    </citation>
    <scope>NUCLEOTIDE SEQUENCE</scope>
    <source>
        <strain evidence="11">AundefinedLFYP135</strain>
    </source>
</reference>
<evidence type="ECO:0000256" key="5">
    <source>
        <dbReference type="ARBA" id="ARBA00022705"/>
    </source>
</evidence>
<dbReference type="EC" id="2.7.7.7" evidence="1"/>
<dbReference type="EMBL" id="CACRSL010000003">
    <property type="protein sequence ID" value="VYS95581.1"/>
    <property type="molecule type" value="Genomic_DNA"/>
</dbReference>
<keyword evidence="6" id="KW-0239">DNA-directed DNA polymerase</keyword>
<keyword evidence="4" id="KW-0548">Nucleotidyltransferase</keyword>
<dbReference type="Gene3D" id="3.40.50.300">
    <property type="entry name" value="P-loop containing nucleotide triphosphate hydrolases"/>
    <property type="match status" value="1"/>
</dbReference>
<dbReference type="Gene3D" id="1.10.8.60">
    <property type="match status" value="1"/>
</dbReference>
<evidence type="ECO:0000259" key="10">
    <source>
        <dbReference type="Pfam" id="PF21694"/>
    </source>
</evidence>
<feature type="domain" description="DNA polymerase III delta N-terminal" evidence="9">
    <location>
        <begin position="29"/>
        <end position="142"/>
    </location>
</feature>
<keyword evidence="5" id="KW-0235">DNA replication</keyword>
<dbReference type="AlphaFoldDB" id="A0A6N2STJ7"/>
<evidence type="ECO:0000256" key="1">
    <source>
        <dbReference type="ARBA" id="ARBA00012417"/>
    </source>
</evidence>
<evidence type="ECO:0000256" key="3">
    <source>
        <dbReference type="ARBA" id="ARBA00022679"/>
    </source>
</evidence>
<evidence type="ECO:0000256" key="8">
    <source>
        <dbReference type="ARBA" id="ARBA00049244"/>
    </source>
</evidence>
<dbReference type="InterPro" id="IPR027417">
    <property type="entry name" value="P-loop_NTPase"/>
</dbReference>
<dbReference type="GO" id="GO:0006261">
    <property type="term" value="P:DNA-templated DNA replication"/>
    <property type="evidence" value="ECO:0007669"/>
    <property type="project" value="TreeGrafter"/>
</dbReference>
<accession>A0A6N2STJ7</accession>
<dbReference type="Pfam" id="PF21694">
    <property type="entry name" value="DNA_pol3_delta_C"/>
    <property type="match status" value="1"/>
</dbReference>
<dbReference type="Gene3D" id="1.20.272.10">
    <property type="match status" value="1"/>
</dbReference>
<protein>
    <recommendedName>
        <fullName evidence="2">DNA polymerase III subunit delta</fullName>
        <ecNumber evidence="1">2.7.7.7</ecNumber>
    </recommendedName>
</protein>
<feature type="domain" description="DNA polymerase III delta subunit-like C-terminal" evidence="10">
    <location>
        <begin position="227"/>
        <end position="346"/>
    </location>
</feature>
<dbReference type="PANTHER" id="PTHR34388">
    <property type="entry name" value="DNA POLYMERASE III SUBUNIT DELTA"/>
    <property type="match status" value="1"/>
</dbReference>
<evidence type="ECO:0000259" key="9">
    <source>
        <dbReference type="Pfam" id="PF06144"/>
    </source>
</evidence>
<dbReference type="InterPro" id="IPR008921">
    <property type="entry name" value="DNA_pol3_clamp-load_cplx_C"/>
</dbReference>